<sequence>MRGSCTWQYPGLYVLGQHAGREVSANSCGDHINAYYGKDAVARQRRFLDHFLRDDIAAGLGGLKDLPKIDLTIRREAALYWRAEKDFPPLETQYREYFLNADGGLGDGQLDATSTGVVAHACGPPSKGYDIKVPIQPTSMIFEKGHKIQIEIGARDSDTLLGVMRQEGGDRTDEKFAGVNTIFHGSKLVLPFVLRT</sequence>
<evidence type="ECO:0008006" key="3">
    <source>
        <dbReference type="Google" id="ProtNLM"/>
    </source>
</evidence>
<evidence type="ECO:0000313" key="1">
    <source>
        <dbReference type="EMBL" id="KAF2163409.1"/>
    </source>
</evidence>
<keyword evidence="2" id="KW-1185">Reference proteome</keyword>
<dbReference type="AlphaFoldDB" id="A0A6A6CCJ4"/>
<reference evidence="1" key="1">
    <citation type="journal article" date="2020" name="Stud. Mycol.">
        <title>101 Dothideomycetes genomes: a test case for predicting lifestyles and emergence of pathogens.</title>
        <authorList>
            <person name="Haridas S."/>
            <person name="Albert R."/>
            <person name="Binder M."/>
            <person name="Bloem J."/>
            <person name="Labutti K."/>
            <person name="Salamov A."/>
            <person name="Andreopoulos B."/>
            <person name="Baker S."/>
            <person name="Barry K."/>
            <person name="Bills G."/>
            <person name="Bluhm B."/>
            <person name="Cannon C."/>
            <person name="Castanera R."/>
            <person name="Culley D."/>
            <person name="Daum C."/>
            <person name="Ezra D."/>
            <person name="Gonzalez J."/>
            <person name="Henrissat B."/>
            <person name="Kuo A."/>
            <person name="Liang C."/>
            <person name="Lipzen A."/>
            <person name="Lutzoni F."/>
            <person name="Magnuson J."/>
            <person name="Mondo S."/>
            <person name="Nolan M."/>
            <person name="Ohm R."/>
            <person name="Pangilinan J."/>
            <person name="Park H.-J."/>
            <person name="Ramirez L."/>
            <person name="Alfaro M."/>
            <person name="Sun H."/>
            <person name="Tritt A."/>
            <person name="Yoshinaga Y."/>
            <person name="Zwiers L.-H."/>
            <person name="Turgeon B."/>
            <person name="Goodwin S."/>
            <person name="Spatafora J."/>
            <person name="Crous P."/>
            <person name="Grigoriev I."/>
        </authorList>
    </citation>
    <scope>NUCLEOTIDE SEQUENCE</scope>
    <source>
        <strain evidence="1">ATCC 36951</strain>
    </source>
</reference>
<dbReference type="GeneID" id="54561198"/>
<gene>
    <name evidence="1" type="ORF">M409DRAFT_26025</name>
</gene>
<accession>A0A6A6CCJ4</accession>
<protein>
    <recommendedName>
        <fullName evidence="3">Xaa-Pro dipeptidyl-peptidase C-terminal domain-containing protein</fullName>
    </recommendedName>
</protein>
<dbReference type="EMBL" id="ML993608">
    <property type="protein sequence ID" value="KAF2163409.1"/>
    <property type="molecule type" value="Genomic_DNA"/>
</dbReference>
<dbReference type="InterPro" id="IPR008979">
    <property type="entry name" value="Galactose-bd-like_sf"/>
</dbReference>
<organism evidence="1 2">
    <name type="scientific">Zasmidium cellare ATCC 36951</name>
    <dbReference type="NCBI Taxonomy" id="1080233"/>
    <lineage>
        <taxon>Eukaryota</taxon>
        <taxon>Fungi</taxon>
        <taxon>Dikarya</taxon>
        <taxon>Ascomycota</taxon>
        <taxon>Pezizomycotina</taxon>
        <taxon>Dothideomycetes</taxon>
        <taxon>Dothideomycetidae</taxon>
        <taxon>Mycosphaerellales</taxon>
        <taxon>Mycosphaerellaceae</taxon>
        <taxon>Zasmidium</taxon>
    </lineage>
</organism>
<dbReference type="Proteomes" id="UP000799537">
    <property type="component" value="Unassembled WGS sequence"/>
</dbReference>
<proteinExistence type="predicted"/>
<evidence type="ECO:0000313" key="2">
    <source>
        <dbReference type="Proteomes" id="UP000799537"/>
    </source>
</evidence>
<dbReference type="SUPFAM" id="SSF49785">
    <property type="entry name" value="Galactose-binding domain-like"/>
    <property type="match status" value="1"/>
</dbReference>
<dbReference type="Gene3D" id="2.60.120.260">
    <property type="entry name" value="Galactose-binding domain-like"/>
    <property type="match status" value="1"/>
</dbReference>
<name>A0A6A6CCJ4_ZASCE</name>
<dbReference type="OrthoDB" id="416441at2759"/>
<dbReference type="RefSeq" id="XP_033664298.1">
    <property type="nucleotide sequence ID" value="XM_033807926.1"/>
</dbReference>